<sequence>MTPVLGWSLPALRRVWNQRKAWCAPWWGENSKEAYNTGLDALARGLEAWSKSRRGQRKGRAVGFPRFKTARAGKSVRFTTGTIRIEADRRHVTLPRLGAIRTHESTRKLAAASRPAQPESCRPRCVKIAPGAGTAPCR</sequence>
<protein>
    <submittedName>
        <fullName evidence="1">Putative transposase family protein</fullName>
    </submittedName>
</protein>
<evidence type="ECO:0000313" key="1">
    <source>
        <dbReference type="EMBL" id="EUA17530.1"/>
    </source>
</evidence>
<gene>
    <name evidence="1" type="ORF">I553_10588</name>
</gene>
<name>X7ZG14_MYCXE</name>
<dbReference type="AlphaFoldDB" id="X7ZG14"/>
<organism evidence="1">
    <name type="scientific">Mycobacterium xenopi 4042</name>
    <dbReference type="NCBI Taxonomy" id="1299334"/>
    <lineage>
        <taxon>Bacteria</taxon>
        <taxon>Bacillati</taxon>
        <taxon>Actinomycetota</taxon>
        <taxon>Actinomycetes</taxon>
        <taxon>Mycobacteriales</taxon>
        <taxon>Mycobacteriaceae</taxon>
        <taxon>Mycobacterium</taxon>
    </lineage>
</organism>
<comment type="caution">
    <text evidence="1">The sequence shown here is derived from an EMBL/GenBank/DDBJ whole genome shotgun (WGS) entry which is preliminary data.</text>
</comment>
<accession>X7ZG14</accession>
<dbReference type="EMBL" id="JAOB01000076">
    <property type="protein sequence ID" value="EUA17530.1"/>
    <property type="molecule type" value="Genomic_DNA"/>
</dbReference>
<reference evidence="1" key="1">
    <citation type="submission" date="2014-01" db="EMBL/GenBank/DDBJ databases">
        <authorList>
            <person name="Brown-Elliot B."/>
            <person name="Wallace R."/>
            <person name="Lenaerts A."/>
            <person name="Ordway D."/>
            <person name="DeGroote M.A."/>
            <person name="Parker T."/>
            <person name="Sizemore C."/>
            <person name="Tallon L.J."/>
            <person name="Sadzewicz L.K."/>
            <person name="Sengamalay N."/>
            <person name="Fraser C.M."/>
            <person name="Hine E."/>
            <person name="Shefchek K.A."/>
            <person name="Das S.P."/>
            <person name="Tettelin H."/>
        </authorList>
    </citation>
    <scope>NUCLEOTIDE SEQUENCE [LARGE SCALE GENOMIC DNA]</scope>
    <source>
        <strain evidence="1">4042</strain>
    </source>
</reference>
<proteinExistence type="predicted"/>
<dbReference type="PATRIC" id="fig|1299334.3.peg.8088"/>